<feature type="chain" id="PRO_5032820978" evidence="2">
    <location>
        <begin position="21"/>
        <end position="606"/>
    </location>
</feature>
<reference evidence="3" key="1">
    <citation type="submission" date="2021-02" db="EMBL/GenBank/DDBJ databases">
        <authorList>
            <person name="Dougan E. K."/>
            <person name="Rhodes N."/>
            <person name="Thang M."/>
            <person name="Chan C."/>
        </authorList>
    </citation>
    <scope>NUCLEOTIDE SEQUENCE</scope>
</reference>
<name>A0A812JC71_SYMPI</name>
<dbReference type="OrthoDB" id="428853at2759"/>
<keyword evidence="2" id="KW-0732">Signal</keyword>
<feature type="region of interest" description="Disordered" evidence="1">
    <location>
        <begin position="444"/>
        <end position="471"/>
    </location>
</feature>
<proteinExistence type="predicted"/>
<keyword evidence="4" id="KW-1185">Reference proteome</keyword>
<feature type="signal peptide" evidence="2">
    <location>
        <begin position="1"/>
        <end position="20"/>
    </location>
</feature>
<gene>
    <name evidence="3" type="ORF">SPIL2461_LOCUS1816</name>
</gene>
<feature type="region of interest" description="Disordered" evidence="1">
    <location>
        <begin position="493"/>
        <end position="524"/>
    </location>
</feature>
<dbReference type="Proteomes" id="UP000649617">
    <property type="component" value="Unassembled WGS sequence"/>
</dbReference>
<organism evidence="3 4">
    <name type="scientific">Symbiodinium pilosum</name>
    <name type="common">Dinoflagellate</name>
    <dbReference type="NCBI Taxonomy" id="2952"/>
    <lineage>
        <taxon>Eukaryota</taxon>
        <taxon>Sar</taxon>
        <taxon>Alveolata</taxon>
        <taxon>Dinophyceae</taxon>
        <taxon>Suessiales</taxon>
        <taxon>Symbiodiniaceae</taxon>
        <taxon>Symbiodinium</taxon>
    </lineage>
</organism>
<evidence type="ECO:0000256" key="1">
    <source>
        <dbReference type="SAM" id="MobiDB-lite"/>
    </source>
</evidence>
<evidence type="ECO:0000256" key="2">
    <source>
        <dbReference type="SAM" id="SignalP"/>
    </source>
</evidence>
<evidence type="ECO:0000313" key="4">
    <source>
        <dbReference type="Proteomes" id="UP000649617"/>
    </source>
</evidence>
<feature type="region of interest" description="Disordered" evidence="1">
    <location>
        <begin position="538"/>
        <end position="560"/>
    </location>
</feature>
<evidence type="ECO:0000313" key="3">
    <source>
        <dbReference type="EMBL" id="CAE7201276.1"/>
    </source>
</evidence>
<dbReference type="AlphaFoldDB" id="A0A812JC71"/>
<comment type="caution">
    <text evidence="3">The sequence shown here is derived from an EMBL/GenBank/DDBJ whole genome shotgun (WGS) entry which is preliminary data.</text>
</comment>
<protein>
    <submittedName>
        <fullName evidence="3">Uncharacterized protein</fullName>
    </submittedName>
</protein>
<dbReference type="EMBL" id="CAJNIZ010001852">
    <property type="protein sequence ID" value="CAE7201276.1"/>
    <property type="molecule type" value="Genomic_DNA"/>
</dbReference>
<sequence length="606" mass="62822">MMRTWIRFLALAVLVILPAGQLPLPRTLPGCGAPAPGAPTAPLQDAVEGIAGLMQRFEQMQPQIATLPPAELQQVAEPAQRLHERFEAMQQKLMTRSGGPDLEEEAIVFHRDLAVFVDQVSSRLGITSPARPARSGLVGSDGAGFAPVSLGSLPGQGSAVPGIGGAASESTERRLQAAMQAIQSGMQRFEALHPKLPNLPPQAFNTLANKAQQLHEEFLTLQKKGIQLAGDGRQPMLEADAAPYADQLESFVSRQISLVNEAEQQVQQLATLASSGGGYQGMLGHRLPSGLTPSPREPGMANIPQMPPMPPAQTQMQASIPGQVTPATDAKLSGMIDKVIRLMQEFQSLVPQLTRVSQQAIAPLANVGASLDTRFRELQRRGNDIAGDTTRPMTENDASEYLHELEAFYAEQERYVEQVKEMLKSNPSAAPGLRAPGAGIGLGSARLEDLRGGPAGPGAANGASGMSTSGLQEAAPVSGAGIAGFGGGNFQPSGTFGAGLRPPSPSISSTGLGQGLGAAPMPSLPGFGGGFGKTLPVNSFPSSSGGSRTGPAGIRPDVHLPKIEAPGLSSLEEMGSVKLNTAVLPENGVGVCSGGASCGDNQSRQS</sequence>
<accession>A0A812JC71</accession>